<proteinExistence type="predicted"/>
<evidence type="ECO:0000313" key="2">
    <source>
        <dbReference type="Proteomes" id="UP000062963"/>
    </source>
</evidence>
<gene>
    <name evidence="1" type="ORF">SKUN_001277</name>
</gene>
<dbReference type="STRING" id="273035.SKUN_001277"/>
<dbReference type="KEGG" id="skn:SKUN_001277"/>
<dbReference type="AlphaFoldDB" id="A0A0K2JIU1"/>
<evidence type="ECO:0000313" key="1">
    <source>
        <dbReference type="EMBL" id="ALA98151.1"/>
    </source>
</evidence>
<name>A0A0K2JIU1_SPIKU</name>
<dbReference type="RefSeq" id="WP_053391247.1">
    <property type="nucleotide sequence ID" value="NZ_CP010899.1"/>
</dbReference>
<protein>
    <submittedName>
        <fullName evidence="1">p123</fullName>
    </submittedName>
</protein>
<reference evidence="1 2" key="1">
    <citation type="journal article" date="2015" name="Genome Announc.">
        <title>Complete Genome Sequence of Spiroplasma kunkelii Strain CR2-3x, Causal Agent of Corn Stunt Disease in Zea mays L.</title>
        <authorList>
            <person name="Davis R.E."/>
            <person name="Shao J."/>
            <person name="Dally E.L."/>
            <person name="Zhao Y."/>
            <person name="Gasparich G.E."/>
            <person name="Gaynor B.J."/>
            <person name="Athey J.C."/>
            <person name="Harrison N.A."/>
            <person name="Donofrio N."/>
        </authorList>
    </citation>
    <scope>NUCLEOTIDE SEQUENCE [LARGE SCALE GENOMIC DNA]</scope>
    <source>
        <strain evidence="1 2">CR2-3x</strain>
    </source>
</reference>
<accession>A0A0K2JIU1</accession>
<keyword evidence="2" id="KW-1185">Reference proteome</keyword>
<sequence>MGSLSNITLQESGRSQTDKVNFENIRTLYTDNITNEVQTFEPIAYTNGLPSGNYQNIYSTNKPLGENIFFNFLLQITKLSNTDKDKIKETYLQAYYTNDLKLKIRISKTILAKLAGTSKTHWDYWGNNKDITIDVSNPNVLGIRNKGNSPIKITIKPR</sequence>
<dbReference type="EMBL" id="CP010899">
    <property type="protein sequence ID" value="ALA98151.1"/>
    <property type="molecule type" value="Genomic_DNA"/>
</dbReference>
<dbReference type="Proteomes" id="UP000062963">
    <property type="component" value="Chromosome"/>
</dbReference>
<dbReference type="PATRIC" id="fig|273035.7.peg.1570"/>
<organism evidence="1 2">
    <name type="scientific">Spiroplasma kunkelii CR2-3x</name>
    <dbReference type="NCBI Taxonomy" id="273035"/>
    <lineage>
        <taxon>Bacteria</taxon>
        <taxon>Bacillati</taxon>
        <taxon>Mycoplasmatota</taxon>
        <taxon>Mollicutes</taxon>
        <taxon>Entomoplasmatales</taxon>
        <taxon>Spiroplasmataceae</taxon>
        <taxon>Spiroplasma</taxon>
    </lineage>
</organism>